<organism evidence="4 5">
    <name type="scientific">Amphritea atlantica</name>
    <dbReference type="NCBI Taxonomy" id="355243"/>
    <lineage>
        <taxon>Bacteria</taxon>
        <taxon>Pseudomonadati</taxon>
        <taxon>Pseudomonadota</taxon>
        <taxon>Gammaproteobacteria</taxon>
        <taxon>Oceanospirillales</taxon>
        <taxon>Oceanospirillaceae</taxon>
        <taxon>Amphritea</taxon>
    </lineage>
</organism>
<gene>
    <name evidence="4" type="ORF">SAMN03080615_02119</name>
</gene>
<keyword evidence="1 2" id="KW-0732">Signal</keyword>
<protein>
    <submittedName>
        <fullName evidence="4">Iron complex transport system substrate-binding protein</fullName>
    </submittedName>
</protein>
<dbReference type="SUPFAM" id="SSF53807">
    <property type="entry name" value="Helical backbone' metal receptor"/>
    <property type="match status" value="1"/>
</dbReference>
<feature type="signal peptide" evidence="2">
    <location>
        <begin position="1"/>
        <end position="24"/>
    </location>
</feature>
<dbReference type="NCBIfam" id="NF038402">
    <property type="entry name" value="TroA_like"/>
    <property type="match status" value="1"/>
</dbReference>
<dbReference type="GO" id="GO:0071281">
    <property type="term" value="P:cellular response to iron ion"/>
    <property type="evidence" value="ECO:0007669"/>
    <property type="project" value="TreeGrafter"/>
</dbReference>
<dbReference type="AlphaFoldDB" id="A0A1H9HFS1"/>
<evidence type="ECO:0000256" key="2">
    <source>
        <dbReference type="SAM" id="SignalP"/>
    </source>
</evidence>
<proteinExistence type="predicted"/>
<dbReference type="Pfam" id="PF01497">
    <property type="entry name" value="Peripla_BP_2"/>
    <property type="match status" value="1"/>
</dbReference>
<sequence length="296" mass="33182">MRFKLSSFILLVCSQLLSVATSEAGISVTDNRGRVIDIAQPARRVIALSPHITENLFAIGAGDYISGVVSHSDYPAEALNIPVIGDSQSFNLEAIIALKPDLVVAWAGGNPHLPLQRLEQMGIPVYYSDPKVFSDIPYNLRALGQLLQLPEAEHQATLFEERLQTLQQQYSGRTRLRVFYQLWNQPLMTVNQGQMVSQVIRLCGGENLFAGHREAIPRLGVESVLLTDPQVILTGRNLPDGWEQQWQAWPTLSATRDGQFYRLNEDLLYRPTMRLLDGAQQMCEVLQQARMVVESQ</sequence>
<dbReference type="STRING" id="355243.SAMN03080615_02119"/>
<dbReference type="InterPro" id="IPR050902">
    <property type="entry name" value="ABC_Transporter_SBP"/>
</dbReference>
<feature type="domain" description="Fe/B12 periplasmic-binding" evidence="3">
    <location>
        <begin position="44"/>
        <end position="290"/>
    </location>
</feature>
<dbReference type="PANTHER" id="PTHR30535">
    <property type="entry name" value="VITAMIN B12-BINDING PROTEIN"/>
    <property type="match status" value="1"/>
</dbReference>
<dbReference type="PROSITE" id="PS50983">
    <property type="entry name" value="FE_B12_PBP"/>
    <property type="match status" value="1"/>
</dbReference>
<dbReference type="Proteomes" id="UP000198749">
    <property type="component" value="Unassembled WGS sequence"/>
</dbReference>
<evidence type="ECO:0000256" key="1">
    <source>
        <dbReference type="ARBA" id="ARBA00022729"/>
    </source>
</evidence>
<name>A0A1H9HFS1_9GAMM</name>
<reference evidence="5" key="1">
    <citation type="submission" date="2016-10" db="EMBL/GenBank/DDBJ databases">
        <authorList>
            <person name="Varghese N."/>
            <person name="Submissions S."/>
        </authorList>
    </citation>
    <scope>NUCLEOTIDE SEQUENCE [LARGE SCALE GENOMIC DNA]</scope>
    <source>
        <strain evidence="5">DSM 18887</strain>
    </source>
</reference>
<dbReference type="InterPro" id="IPR054828">
    <property type="entry name" value="Vit_B12_bind_prot"/>
</dbReference>
<accession>A0A1H9HFS1</accession>
<dbReference type="Gene3D" id="3.40.50.1980">
    <property type="entry name" value="Nitrogenase molybdenum iron protein domain"/>
    <property type="match status" value="2"/>
</dbReference>
<evidence type="ECO:0000259" key="3">
    <source>
        <dbReference type="PROSITE" id="PS50983"/>
    </source>
</evidence>
<dbReference type="PANTHER" id="PTHR30535:SF34">
    <property type="entry name" value="MOLYBDATE-BINDING PROTEIN MOLA"/>
    <property type="match status" value="1"/>
</dbReference>
<dbReference type="EMBL" id="FOGB01000005">
    <property type="protein sequence ID" value="SEQ61148.1"/>
    <property type="molecule type" value="Genomic_DNA"/>
</dbReference>
<feature type="chain" id="PRO_5011703654" evidence="2">
    <location>
        <begin position="25"/>
        <end position="296"/>
    </location>
</feature>
<evidence type="ECO:0000313" key="4">
    <source>
        <dbReference type="EMBL" id="SEQ61148.1"/>
    </source>
</evidence>
<keyword evidence="5" id="KW-1185">Reference proteome</keyword>
<dbReference type="CDD" id="cd01144">
    <property type="entry name" value="BtuF"/>
    <property type="match status" value="1"/>
</dbReference>
<evidence type="ECO:0000313" key="5">
    <source>
        <dbReference type="Proteomes" id="UP000198749"/>
    </source>
</evidence>
<dbReference type="InterPro" id="IPR002491">
    <property type="entry name" value="ABC_transptr_periplasmic_BD"/>
</dbReference>